<dbReference type="PANTHER" id="PTHR31896">
    <property type="entry name" value="FAMILY REGULATORY PROTEIN, PUTATIVE (AFU_ORTHOLOGUE AFUA_3G14730)-RELATED"/>
    <property type="match status" value="1"/>
</dbReference>
<dbReference type="Gene3D" id="3.30.559.10">
    <property type="entry name" value="Chloramphenicol acetyltransferase-like domain"/>
    <property type="match status" value="2"/>
</dbReference>
<keyword evidence="3" id="KW-1133">Transmembrane helix</keyword>
<evidence type="ECO:0000256" key="3">
    <source>
        <dbReference type="SAM" id="Phobius"/>
    </source>
</evidence>
<dbReference type="AlphaFoldDB" id="A0AA88WJB7"/>
<dbReference type="Proteomes" id="UP001188597">
    <property type="component" value="Unassembled WGS sequence"/>
</dbReference>
<keyword evidence="1" id="KW-0808">Transferase</keyword>
<sequence>MEIRQRCKVAESLSWCFIILYKGVMFLILTSTASFDYCNKNREIAGVMADVGIISTCTVRPATAASLDEPTRKIDLTPWDLQFLLVDPIQKGILFRKHTDQQEQKALINHLKASLSRTLDFFLPLAGRLAQMTNHNDNTTTFFIDCNNAGAQFDHATANELTVADILQPVYIPRVVQSFFPLNGVLNHEGISKPLLAARVTELADGFFLGCTINHVVADGTSFWHFINSWSEISRGYSHISQTPQTKRYFPEDYNCLPIRIPFFEKELIPNTIVPPGPLEEKVFHFSAETISNLKAKANAEAMSISTHQATTISSLQAVLAHLWRSMIRCRGGDENANQEISFNIAIGGRPRLLHPPLGEGYLGNATHFEAVTTSRDELLRHGLRWAAWQFKKKVASQTPEEVSNFYKSWVKNPELLKKGSLFRNISASSSPRFNVYGSDFGWGKPVAVRSGVGNKFDGKVTIFPGVQIRKIVAYVCTKQSRIGMSTYLSDAARPPKGKAICHPSRKLGAQPSLTIKAKDQG</sequence>
<comment type="caution">
    <text evidence="4">The sequence shown here is derived from an EMBL/GenBank/DDBJ whole genome shotgun (WGS) entry which is preliminary data.</text>
</comment>
<organism evidence="4 5">
    <name type="scientific">Escallonia herrerae</name>
    <dbReference type="NCBI Taxonomy" id="1293975"/>
    <lineage>
        <taxon>Eukaryota</taxon>
        <taxon>Viridiplantae</taxon>
        <taxon>Streptophyta</taxon>
        <taxon>Embryophyta</taxon>
        <taxon>Tracheophyta</taxon>
        <taxon>Spermatophyta</taxon>
        <taxon>Magnoliopsida</taxon>
        <taxon>eudicotyledons</taxon>
        <taxon>Gunneridae</taxon>
        <taxon>Pentapetalae</taxon>
        <taxon>asterids</taxon>
        <taxon>campanulids</taxon>
        <taxon>Escalloniales</taxon>
        <taxon>Escalloniaceae</taxon>
        <taxon>Escallonia</taxon>
    </lineage>
</organism>
<feature type="transmembrane region" description="Helical" evidence="3">
    <location>
        <begin position="12"/>
        <end position="35"/>
    </location>
</feature>
<dbReference type="InterPro" id="IPR051283">
    <property type="entry name" value="Sec_Metabolite_Acyltrans"/>
</dbReference>
<dbReference type="GO" id="GO:0016740">
    <property type="term" value="F:transferase activity"/>
    <property type="evidence" value="ECO:0007669"/>
    <property type="project" value="UniProtKB-KW"/>
</dbReference>
<evidence type="ECO:0000256" key="1">
    <source>
        <dbReference type="ARBA" id="ARBA00022679"/>
    </source>
</evidence>
<evidence type="ECO:0000313" key="4">
    <source>
        <dbReference type="EMBL" id="KAK3028896.1"/>
    </source>
</evidence>
<keyword evidence="3" id="KW-0812">Transmembrane</keyword>
<protein>
    <submittedName>
        <fullName evidence="4">Uncharacterized protein</fullName>
    </submittedName>
</protein>
<keyword evidence="5" id="KW-1185">Reference proteome</keyword>
<evidence type="ECO:0000313" key="5">
    <source>
        <dbReference type="Proteomes" id="UP001188597"/>
    </source>
</evidence>
<dbReference type="PANTHER" id="PTHR31896:SF43">
    <property type="entry name" value="PROTEIN ENHANCED PSEUDOMONAS SUSCEPTIBILITY 1"/>
    <property type="match status" value="1"/>
</dbReference>
<feature type="region of interest" description="Disordered" evidence="2">
    <location>
        <begin position="502"/>
        <end position="522"/>
    </location>
</feature>
<proteinExistence type="predicted"/>
<dbReference type="EMBL" id="JAVXUP010000399">
    <property type="protein sequence ID" value="KAK3028896.1"/>
    <property type="molecule type" value="Genomic_DNA"/>
</dbReference>
<dbReference type="Pfam" id="PF02458">
    <property type="entry name" value="Transferase"/>
    <property type="match status" value="1"/>
</dbReference>
<gene>
    <name evidence="4" type="ORF">RJ639_039905</name>
</gene>
<name>A0AA88WJB7_9ASTE</name>
<evidence type="ECO:0000256" key="2">
    <source>
        <dbReference type="SAM" id="MobiDB-lite"/>
    </source>
</evidence>
<dbReference type="InterPro" id="IPR023213">
    <property type="entry name" value="CAT-like_dom_sf"/>
</dbReference>
<reference evidence="4" key="1">
    <citation type="submission" date="2022-12" db="EMBL/GenBank/DDBJ databases">
        <title>Draft genome assemblies for two species of Escallonia (Escalloniales).</title>
        <authorList>
            <person name="Chanderbali A."/>
            <person name="Dervinis C."/>
            <person name="Anghel I."/>
            <person name="Soltis D."/>
            <person name="Soltis P."/>
            <person name="Zapata F."/>
        </authorList>
    </citation>
    <scope>NUCLEOTIDE SEQUENCE</scope>
    <source>
        <strain evidence="4">UCBG64.0493</strain>
        <tissue evidence="4">Leaf</tissue>
    </source>
</reference>
<accession>A0AA88WJB7</accession>
<keyword evidence="3" id="KW-0472">Membrane</keyword>